<protein>
    <submittedName>
        <fullName evidence="1">Beta-ketoacyl synthase N-terminal-like domain-containing protein</fullName>
    </submittedName>
</protein>
<organism evidence="1 2">
    <name type="scientific">Streptomyces pratisoli</name>
    <dbReference type="NCBI Taxonomy" id="3139917"/>
    <lineage>
        <taxon>Bacteria</taxon>
        <taxon>Bacillati</taxon>
        <taxon>Actinomycetota</taxon>
        <taxon>Actinomycetes</taxon>
        <taxon>Kitasatosporales</taxon>
        <taxon>Streptomycetaceae</taxon>
        <taxon>Streptomyces</taxon>
    </lineage>
</organism>
<evidence type="ECO:0000313" key="2">
    <source>
        <dbReference type="Proteomes" id="UP001375539"/>
    </source>
</evidence>
<name>A0ACC6QPH1_9ACTN</name>
<evidence type="ECO:0000313" key="1">
    <source>
        <dbReference type="EMBL" id="MEJ8660338.1"/>
    </source>
</evidence>
<proteinExistence type="predicted"/>
<dbReference type="Proteomes" id="UP001375539">
    <property type="component" value="Unassembled WGS sequence"/>
</dbReference>
<comment type="caution">
    <text evidence="1">The sequence shown here is derived from an EMBL/GenBank/DDBJ whole genome shotgun (WGS) entry which is preliminary data.</text>
</comment>
<keyword evidence="2" id="KW-1185">Reference proteome</keyword>
<gene>
    <name evidence="1" type="ORF">WKI58_28115</name>
</gene>
<sequence length="380" mass="39944">MSWDITGLGAVASIGDDPRAVYDALCAGRSGLTDLHAFDGDKYRAKQAYEIDDRGPDGADRPLRATRWLETAVEQALTDAGLDTAADDVPVLVGTTLREQRSAELWWRDGAPLTVRDLHFGSALRDRFGTARSHTFANACAATLYTLGMATDMIELGLADTVVVAGTDSITESAFGTLDRVQNETPRALRPFDRARAGMLMGEGSVAVVVQRKGVARRGVHAVVRGVSMNCDAVHPTAPDPTTISWAIRDAHRRAGLKADEIDLVMLHGSGTQLNDSAEATAVSAVFEGAGAGPLLTAIKSMTGHTLGGSGLLSLVTAAFALRHGVVPPVRGLTDPIDEAAGLRLVRDRAATARLSTAQVNAFGFGGINAVAVLEKGDRP</sequence>
<reference evidence="1" key="1">
    <citation type="submission" date="2024-03" db="EMBL/GenBank/DDBJ databases">
        <title>Novel Streptomyces species of biotechnological and ecological value are a feature of Machair soil.</title>
        <authorList>
            <person name="Prole J.R."/>
            <person name="Goodfellow M."/>
            <person name="Allenby N."/>
            <person name="Ward A.C."/>
        </authorList>
    </citation>
    <scope>NUCLEOTIDE SEQUENCE</scope>
    <source>
        <strain evidence="1">MS1.AVA.4</strain>
    </source>
</reference>
<dbReference type="EMBL" id="JBBKAI010000002">
    <property type="protein sequence ID" value="MEJ8660338.1"/>
    <property type="molecule type" value="Genomic_DNA"/>
</dbReference>
<accession>A0ACC6QPH1</accession>